<dbReference type="Pfam" id="PF04339">
    <property type="entry name" value="FemAB_like"/>
    <property type="match status" value="1"/>
</dbReference>
<dbReference type="EMBL" id="CP000116">
    <property type="protein sequence ID" value="AAZ96757.1"/>
    <property type="molecule type" value="Genomic_DNA"/>
</dbReference>
<dbReference type="PANTHER" id="PTHR47017:SF1">
    <property type="entry name" value="ACYL-COA"/>
    <property type="match status" value="1"/>
</dbReference>
<dbReference type="eggNOG" id="COG3146">
    <property type="taxonomic scope" value="Bacteria"/>
</dbReference>
<evidence type="ECO:0000313" key="1">
    <source>
        <dbReference type="EMBL" id="AAZ96757.1"/>
    </source>
</evidence>
<dbReference type="KEGG" id="tbd:Tbd_0804"/>
<dbReference type="OrthoDB" id="9776898at2"/>
<dbReference type="HOGENOM" id="CLU_036032_1_0_4"/>
<organism evidence="1 2">
    <name type="scientific">Thiobacillus denitrificans (strain ATCC 25259 / T1)</name>
    <dbReference type="NCBI Taxonomy" id="292415"/>
    <lineage>
        <taxon>Bacteria</taxon>
        <taxon>Pseudomonadati</taxon>
        <taxon>Pseudomonadota</taxon>
        <taxon>Betaproteobacteria</taxon>
        <taxon>Nitrosomonadales</taxon>
        <taxon>Thiobacillaceae</taxon>
        <taxon>Thiobacillus</taxon>
    </lineage>
</organism>
<reference evidence="1 2" key="1">
    <citation type="journal article" date="2006" name="J. Bacteriol.">
        <title>The genome sequence of the obligately chemolithoautotrophic, facultatively anaerobic bacterium Thiobacillus denitrificans.</title>
        <authorList>
            <person name="Beller H.R."/>
            <person name="Chain P.S."/>
            <person name="Letain T.E."/>
            <person name="Chakicherla A."/>
            <person name="Larimer F.W."/>
            <person name="Richardson P.M."/>
            <person name="Coleman M.A."/>
            <person name="Wood A.P."/>
            <person name="Kelly D.P."/>
        </authorList>
    </citation>
    <scope>NUCLEOTIDE SEQUENCE [LARGE SCALE GENOMIC DNA]</scope>
    <source>
        <strain evidence="1 2">ATCC 25259</strain>
    </source>
</reference>
<gene>
    <name evidence="1" type="ordered locus">Tbd_0804</name>
</gene>
<keyword evidence="2" id="KW-1185">Reference proteome</keyword>
<dbReference type="Proteomes" id="UP000008291">
    <property type="component" value="Chromosome"/>
</dbReference>
<dbReference type="Gene3D" id="3.40.630.30">
    <property type="match status" value="1"/>
</dbReference>
<protein>
    <recommendedName>
        <fullName evidence="3">GNAT family N-acetyltransferase</fullName>
    </recommendedName>
</protein>
<dbReference type="STRING" id="292415.Tbd_0804"/>
<proteinExistence type="predicted"/>
<dbReference type="RefSeq" id="WP_011311316.1">
    <property type="nucleotide sequence ID" value="NC_007404.1"/>
</dbReference>
<name>Q3SKM2_THIDA</name>
<accession>Q3SKM2</accession>
<evidence type="ECO:0000313" key="2">
    <source>
        <dbReference type="Proteomes" id="UP000008291"/>
    </source>
</evidence>
<sequence>METPQNAHSEAKVPATEAVIRVVTRIAALSAEAWNTLAGDSPFVQHAFLDALETSGCVDASLGWEPVHLALFRDGRLDAAMPLYVKHHSWGEFVFDWAWADAYRREGLAYYPKLVCCVPFSPVAGPRLLARSDEDRAALLTAAQTLTRDLGASSFHVLFPSEADHAALAASPLLHRTGFQFHWHASAEGDEARYASFDDFLAALTHDKRKKIRQERKKLANLGIRFRWVEGRQSSDADWDFFYRCYADTYARHRSEPHLNRAFFATLREKAPESLLLIIAERDNVPVACSFCMKDGRRLYGRHWGALEYVPGLHFETCYQQGIEYAIAQGLQVFEGGAQGEHKLARGLTPTPTHSWHWLENAEFRKAVDRFLERETDAIGHYIDELDGPFRHPPPPSTVGKT</sequence>
<dbReference type="PANTHER" id="PTHR47017">
    <property type="entry name" value="ACYL-COA"/>
    <property type="match status" value="1"/>
</dbReference>
<dbReference type="SUPFAM" id="SSF55729">
    <property type="entry name" value="Acyl-CoA N-acyltransferases (Nat)"/>
    <property type="match status" value="1"/>
</dbReference>
<dbReference type="InterPro" id="IPR007434">
    <property type="entry name" value="FemAB-like"/>
</dbReference>
<dbReference type="InterPro" id="IPR016181">
    <property type="entry name" value="Acyl_CoA_acyltransferase"/>
</dbReference>
<evidence type="ECO:0008006" key="3">
    <source>
        <dbReference type="Google" id="ProtNLM"/>
    </source>
</evidence>
<dbReference type="AlphaFoldDB" id="Q3SKM2"/>